<evidence type="ECO:0000259" key="14">
    <source>
        <dbReference type="PROSITE" id="PS50035"/>
    </source>
</evidence>
<dbReference type="STRING" id="623744.A0A553QW86"/>
<dbReference type="SMART" id="SM00155">
    <property type="entry name" value="PLDc"/>
    <property type="match status" value="2"/>
</dbReference>
<evidence type="ECO:0000256" key="6">
    <source>
        <dbReference type="ARBA" id="ARBA00022839"/>
    </source>
</evidence>
<dbReference type="EC" id="3.1.16.1" evidence="10"/>
<comment type="catalytic activity">
    <reaction evidence="7">
        <text>Exonucleolytic cleavage in the 5'- to 3'-direction to yield nucleoside 3'-phosphates.</text>
        <dbReference type="EC" id="3.1.16.1"/>
    </reaction>
</comment>
<keyword evidence="5" id="KW-0378">Hydrolase</keyword>
<keyword evidence="13" id="KW-0812">Transmembrane</keyword>
<gene>
    <name evidence="15" type="ORF">DNTS_027598</name>
</gene>
<reference evidence="15 16" key="1">
    <citation type="journal article" date="2019" name="Sci. Data">
        <title>Hybrid genome assembly and annotation of Danionella translucida.</title>
        <authorList>
            <person name="Kadobianskyi M."/>
            <person name="Schulze L."/>
            <person name="Schuelke M."/>
            <person name="Judkewitz B."/>
        </authorList>
    </citation>
    <scope>NUCLEOTIDE SEQUENCE [LARGE SCALE GENOMIC DNA]</scope>
    <source>
        <strain evidence="15 16">Bolton</strain>
    </source>
</reference>
<evidence type="ECO:0000256" key="9">
    <source>
        <dbReference type="ARBA" id="ARBA00037858"/>
    </source>
</evidence>
<evidence type="ECO:0000256" key="3">
    <source>
        <dbReference type="ARBA" id="ARBA00022722"/>
    </source>
</evidence>
<keyword evidence="3" id="KW-0540">Nuclease</keyword>
<dbReference type="GO" id="GO:0031902">
    <property type="term" value="C:late endosome membrane"/>
    <property type="evidence" value="ECO:0007669"/>
    <property type="project" value="UniProtKB-SubCell"/>
</dbReference>
<evidence type="ECO:0000256" key="5">
    <source>
        <dbReference type="ARBA" id="ARBA00022801"/>
    </source>
</evidence>
<dbReference type="Pfam" id="PF13918">
    <property type="entry name" value="PLDc_3"/>
    <property type="match status" value="1"/>
</dbReference>
<dbReference type="GO" id="GO:0031901">
    <property type="term" value="C:early endosome membrane"/>
    <property type="evidence" value="ECO:0007669"/>
    <property type="project" value="UniProtKB-SubCell"/>
</dbReference>
<keyword evidence="13" id="KW-1133">Transmembrane helix</keyword>
<dbReference type="GO" id="GO:0043202">
    <property type="term" value="C:lysosomal lumen"/>
    <property type="evidence" value="ECO:0007669"/>
    <property type="project" value="UniProtKB-SubCell"/>
</dbReference>
<organism evidence="15 16">
    <name type="scientific">Danionella cerebrum</name>
    <dbReference type="NCBI Taxonomy" id="2873325"/>
    <lineage>
        <taxon>Eukaryota</taxon>
        <taxon>Metazoa</taxon>
        <taxon>Chordata</taxon>
        <taxon>Craniata</taxon>
        <taxon>Vertebrata</taxon>
        <taxon>Euteleostomi</taxon>
        <taxon>Actinopterygii</taxon>
        <taxon>Neopterygii</taxon>
        <taxon>Teleostei</taxon>
        <taxon>Ostariophysi</taxon>
        <taxon>Cypriniformes</taxon>
        <taxon>Danionidae</taxon>
        <taxon>Danioninae</taxon>
        <taxon>Danionella</taxon>
    </lineage>
</organism>
<keyword evidence="13" id="KW-0472">Membrane</keyword>
<evidence type="ECO:0000256" key="13">
    <source>
        <dbReference type="SAM" id="Phobius"/>
    </source>
</evidence>
<evidence type="ECO:0000256" key="2">
    <source>
        <dbReference type="ARBA" id="ARBA00008664"/>
    </source>
</evidence>
<comment type="caution">
    <text evidence="15">The sequence shown here is derived from an EMBL/GenBank/DDBJ whole genome shotgun (WGS) entry which is preliminary data.</text>
</comment>
<evidence type="ECO:0000256" key="1">
    <source>
        <dbReference type="ARBA" id="ARBA00004227"/>
    </source>
</evidence>
<comment type="subcellular location">
    <subcellularLocation>
        <location evidence="9">Early endosome membrane</location>
        <topology evidence="9">Single-pass type II membrane protein</topology>
    </subcellularLocation>
    <subcellularLocation>
        <location evidence="8">Late endosome membrane</location>
        <topology evidence="8">Single-pass type II membrane protein</topology>
    </subcellularLocation>
    <subcellularLocation>
        <location evidence="1">Lysosome lumen</location>
    </subcellularLocation>
</comment>
<dbReference type="OrthoDB" id="1923775at2759"/>
<name>A0A553QW86_9TELE</name>
<dbReference type="InterPro" id="IPR001736">
    <property type="entry name" value="PLipase_D/transphosphatidylase"/>
</dbReference>
<comment type="similarity">
    <text evidence="2">Belongs to the phospholipase D family.</text>
</comment>
<dbReference type="SUPFAM" id="SSF56024">
    <property type="entry name" value="Phospholipase D/nuclease"/>
    <property type="match status" value="2"/>
</dbReference>
<feature type="transmembrane region" description="Helical" evidence="13">
    <location>
        <begin position="31"/>
        <end position="51"/>
    </location>
</feature>
<evidence type="ECO:0000256" key="4">
    <source>
        <dbReference type="ARBA" id="ARBA00022737"/>
    </source>
</evidence>
<feature type="domain" description="PLD phosphodiesterase" evidence="14">
    <location>
        <begin position="191"/>
        <end position="218"/>
    </location>
</feature>
<dbReference type="GO" id="GO:0004527">
    <property type="term" value="F:exonuclease activity"/>
    <property type="evidence" value="ECO:0007669"/>
    <property type="project" value="UniProtKB-KW"/>
</dbReference>
<evidence type="ECO:0000256" key="11">
    <source>
        <dbReference type="ARBA" id="ARBA00039647"/>
    </source>
</evidence>
<keyword evidence="6" id="KW-0269">Exonuclease</keyword>
<evidence type="ECO:0000256" key="10">
    <source>
        <dbReference type="ARBA" id="ARBA00039059"/>
    </source>
</evidence>
<evidence type="ECO:0000313" key="15">
    <source>
        <dbReference type="EMBL" id="TRY94220.1"/>
    </source>
</evidence>
<evidence type="ECO:0000256" key="8">
    <source>
        <dbReference type="ARBA" id="ARBA00037797"/>
    </source>
</evidence>
<keyword evidence="16" id="KW-1185">Reference proteome</keyword>
<dbReference type="PROSITE" id="PS50035">
    <property type="entry name" value="PLD"/>
    <property type="match status" value="1"/>
</dbReference>
<dbReference type="PANTHER" id="PTHR10185:SF16">
    <property type="entry name" value="5'-3' EXONUCLEASE PLD3"/>
    <property type="match status" value="1"/>
</dbReference>
<sequence>MKSVTQYEKLGDVEMSRGDGHLGSQKNYRGLIILTFVSITLLILLLLQTLLVSITTSSSKSSGEQEYYPMRETCTDPCRIMLVESIPEGMVFNSSSIHQSTYEAWLNLISTAKTSLDIASFYWTLTNKDTKTHDATANQGERILQELGQLSGRVHVRIAVDKPTKSKSLDDINFLSASGADVRLVNMLELTRGVLHTKFWIVDKKHVYIGSANMDWRALTQVKELGAVVYDCSCLAADLGKIFEAYWYLNQTDTVPVHWPSSFSTAYNKETPMQLSLNGSSSSVYLSSSPPSLCADGRTADLQSILSVIGDAQEFVYIAVMNYLPTMEFSRQTRYWMDIDSQLRRVAYERKVNIRLLISCWDSTNPIMFSFLRSLASLQEKNTLDVQVRIFTVPSDPRQKAIPFARVNHNKYMVTDRVAYIAGCGLVVNQTGHQSSSSTVQSQLQSVFERDWDSPYSTDINLRTNRKTVC</sequence>
<dbReference type="InterPro" id="IPR050874">
    <property type="entry name" value="Diverse_PLD-related"/>
</dbReference>
<dbReference type="Pfam" id="PF00614">
    <property type="entry name" value="PLDc"/>
    <property type="match status" value="1"/>
</dbReference>
<dbReference type="AlphaFoldDB" id="A0A553QW86"/>
<dbReference type="PANTHER" id="PTHR10185">
    <property type="entry name" value="PHOSPHOLIPASE D - RELATED"/>
    <property type="match status" value="1"/>
</dbReference>
<dbReference type="InterPro" id="IPR032803">
    <property type="entry name" value="PLDc_3"/>
</dbReference>
<evidence type="ECO:0000256" key="12">
    <source>
        <dbReference type="ARBA" id="ARBA00041681"/>
    </source>
</evidence>
<dbReference type="EMBL" id="SRMA01025469">
    <property type="protein sequence ID" value="TRY94220.1"/>
    <property type="molecule type" value="Genomic_DNA"/>
</dbReference>
<dbReference type="Proteomes" id="UP000316079">
    <property type="component" value="Unassembled WGS sequence"/>
</dbReference>
<evidence type="ECO:0000313" key="16">
    <source>
        <dbReference type="Proteomes" id="UP000316079"/>
    </source>
</evidence>
<protein>
    <recommendedName>
        <fullName evidence="11">5'-3' exonuclease PLD3</fullName>
        <ecNumber evidence="10">3.1.16.1</ecNumber>
    </recommendedName>
    <alternativeName>
        <fullName evidence="12">Phospholipase D3</fullName>
    </alternativeName>
</protein>
<dbReference type="Gene3D" id="3.30.870.10">
    <property type="entry name" value="Endonuclease Chain A"/>
    <property type="match status" value="2"/>
</dbReference>
<evidence type="ECO:0000256" key="7">
    <source>
        <dbReference type="ARBA" id="ARBA00035759"/>
    </source>
</evidence>
<accession>A0A553QW86</accession>
<keyword evidence="4" id="KW-0677">Repeat</keyword>
<proteinExistence type="inferred from homology"/>